<protein>
    <submittedName>
        <fullName evidence="4">EAL domain-containing protein</fullName>
    </submittedName>
</protein>
<feature type="coiled-coil region" evidence="1">
    <location>
        <begin position="500"/>
        <end position="541"/>
    </location>
</feature>
<dbReference type="NCBIfam" id="TIGR00254">
    <property type="entry name" value="GGDEF"/>
    <property type="match status" value="1"/>
</dbReference>
<dbReference type="EMBL" id="JACYTR010000006">
    <property type="protein sequence ID" value="MBD8524981.1"/>
    <property type="molecule type" value="Genomic_DNA"/>
</dbReference>
<sequence length="986" mass="110812">MEVSRDDLLLTGSSGQELVDSVSAWAERRLAATGCQIWILDRDGFYLFASAGEQWTESDREMAREAVIARRFRRDTLRAVHPLVEVGGRSGAVLLCLGSEAPAKLAEPMQRAAELLSLRVPAALEMQRLNSAVTRLAEAERMQRALYTIAGLANSGRDLSELLGLIHGLVAGLMYAENFFVVLRDRRSGDISFPYFLDSQDRSAPRPDQTFSLGEMQGSLAAYVVTTGESLMGPSDLLCLQIGADRGHFGPASVDWLGVPLSFAGDVFGAVCVQSYNEQFHYSNRERDLLTFVALHLSSALQQRWTQIELERRVDERTDELREANKALRAEVEERQRGEQLHAALFRIAELGAGQGTLEDFFAAVHRVIGRLLYAANFYIAMLSDDGRTIDFPYSVDERDAERERREIGRGLTEYVLRTGQALLADREMIDQLHDSNEIISYGPRAKVWLGVPLICESGTVGVLAVQSYDSAHSYSRRDQEILTFVSIHIGNALERVRAAERLRQANAELEDRVRDRTQALFAANRDLRQQIAERERFERELKYAANHDSLTGLPNRAAFMQRLAQALARYSRRQQDRFGILFLDLDRFKVINDSMGHWVGDGLLKEVAQRLSNVVSGRGLVSRLGGDEFAILMEAIESEADAVLLAEQVIVALNEAIFVEGKELFSSTSIGIAVSRPIYRSPEELLRDADVALYRAKARGRRCFEVFDDQLRHQALCQLELESDLRRAVARHEFEPVFQPIYRIENGEVVGYEALIRWRHPERGQLLPEEFLSTAEETGLLEAMDWQVYELVFAQAWVLVKDGGYVTINVGGRHFRSARFVDRLLQLMARYEFHAEHLRVEVTERILIEEPEKVREMMLELKAAGVRLALDDFGTGYSSLSYLHQFPLHALKIDRSFVTALHTGSGGNAIAVLRAICTLGRSLDLEVIAEGLETESQLDVVRSLGCQYGQGYLYATPQPVHALLAQRDGVRLVDTGAGRRYQLQS</sequence>
<evidence type="ECO:0000259" key="2">
    <source>
        <dbReference type="PROSITE" id="PS50883"/>
    </source>
</evidence>
<organism evidence="4 5">
    <name type="scientific">Pseudomarimonas arenosa</name>
    <dbReference type="NCBI Taxonomy" id="2774145"/>
    <lineage>
        <taxon>Bacteria</taxon>
        <taxon>Pseudomonadati</taxon>
        <taxon>Pseudomonadota</taxon>
        <taxon>Gammaproteobacteria</taxon>
        <taxon>Lysobacterales</taxon>
        <taxon>Lysobacteraceae</taxon>
        <taxon>Pseudomarimonas</taxon>
    </lineage>
</organism>
<dbReference type="InterPro" id="IPR000160">
    <property type="entry name" value="GGDEF_dom"/>
</dbReference>
<dbReference type="Gene3D" id="3.30.450.40">
    <property type="match status" value="2"/>
</dbReference>
<feature type="coiled-coil region" evidence="1">
    <location>
        <begin position="307"/>
        <end position="334"/>
    </location>
</feature>
<dbReference type="SMART" id="SM00267">
    <property type="entry name" value="GGDEF"/>
    <property type="match status" value="1"/>
</dbReference>
<accession>A0AAW3ZKJ9</accession>
<dbReference type="InterPro" id="IPR029016">
    <property type="entry name" value="GAF-like_dom_sf"/>
</dbReference>
<dbReference type="PANTHER" id="PTHR44757:SF2">
    <property type="entry name" value="BIOFILM ARCHITECTURE MAINTENANCE PROTEIN MBAA"/>
    <property type="match status" value="1"/>
</dbReference>
<dbReference type="InterPro" id="IPR043128">
    <property type="entry name" value="Rev_trsase/Diguanyl_cyclase"/>
</dbReference>
<dbReference type="Gene3D" id="3.20.20.450">
    <property type="entry name" value="EAL domain"/>
    <property type="match status" value="1"/>
</dbReference>
<feature type="domain" description="EAL" evidence="2">
    <location>
        <begin position="719"/>
        <end position="972"/>
    </location>
</feature>
<dbReference type="InterPro" id="IPR003018">
    <property type="entry name" value="GAF"/>
</dbReference>
<evidence type="ECO:0000259" key="3">
    <source>
        <dbReference type="PROSITE" id="PS50887"/>
    </source>
</evidence>
<dbReference type="Pfam" id="PF00563">
    <property type="entry name" value="EAL"/>
    <property type="match status" value="1"/>
</dbReference>
<name>A0AAW3ZKJ9_9GAMM</name>
<keyword evidence="1" id="KW-0175">Coiled coil</keyword>
<evidence type="ECO:0000256" key="1">
    <source>
        <dbReference type="SAM" id="Coils"/>
    </source>
</evidence>
<dbReference type="InterPro" id="IPR052155">
    <property type="entry name" value="Biofilm_reg_signaling"/>
</dbReference>
<dbReference type="AlphaFoldDB" id="A0AAW3ZKJ9"/>
<evidence type="ECO:0000313" key="4">
    <source>
        <dbReference type="EMBL" id="MBD8524981.1"/>
    </source>
</evidence>
<dbReference type="PANTHER" id="PTHR44757">
    <property type="entry name" value="DIGUANYLATE CYCLASE DGCP"/>
    <property type="match status" value="1"/>
</dbReference>
<dbReference type="InterPro" id="IPR035919">
    <property type="entry name" value="EAL_sf"/>
</dbReference>
<dbReference type="InterPro" id="IPR001633">
    <property type="entry name" value="EAL_dom"/>
</dbReference>
<dbReference type="SMART" id="SM00065">
    <property type="entry name" value="GAF"/>
    <property type="match status" value="2"/>
</dbReference>
<evidence type="ECO:0000313" key="5">
    <source>
        <dbReference type="Proteomes" id="UP000613768"/>
    </source>
</evidence>
<comment type="caution">
    <text evidence="4">The sequence shown here is derived from an EMBL/GenBank/DDBJ whole genome shotgun (WGS) entry which is preliminary data.</text>
</comment>
<reference evidence="4 5" key="1">
    <citation type="submission" date="2020-09" db="EMBL/GenBank/DDBJ databases">
        <title>Pseudoxanthomonas sp. CAU 1598 isolated from sand of Yaerae Beach.</title>
        <authorList>
            <person name="Kim W."/>
        </authorList>
    </citation>
    <scope>NUCLEOTIDE SEQUENCE [LARGE SCALE GENOMIC DNA]</scope>
    <source>
        <strain evidence="4 5">CAU 1598</strain>
    </source>
</reference>
<dbReference type="PROSITE" id="PS50887">
    <property type="entry name" value="GGDEF"/>
    <property type="match status" value="1"/>
</dbReference>
<gene>
    <name evidence="4" type="ORF">IFO71_04425</name>
</gene>
<proteinExistence type="predicted"/>
<dbReference type="Pfam" id="PF00990">
    <property type="entry name" value="GGDEF"/>
    <property type="match status" value="1"/>
</dbReference>
<dbReference type="Pfam" id="PF13185">
    <property type="entry name" value="GAF_2"/>
    <property type="match status" value="2"/>
</dbReference>
<dbReference type="Gene3D" id="3.30.70.270">
    <property type="match status" value="1"/>
</dbReference>
<dbReference type="CDD" id="cd01948">
    <property type="entry name" value="EAL"/>
    <property type="match status" value="1"/>
</dbReference>
<dbReference type="SMART" id="SM00052">
    <property type="entry name" value="EAL"/>
    <property type="match status" value="1"/>
</dbReference>
<dbReference type="RefSeq" id="WP_192028333.1">
    <property type="nucleotide sequence ID" value="NZ_JACYTR010000006.1"/>
</dbReference>
<feature type="domain" description="GGDEF" evidence="3">
    <location>
        <begin position="577"/>
        <end position="710"/>
    </location>
</feature>
<dbReference type="CDD" id="cd01949">
    <property type="entry name" value="GGDEF"/>
    <property type="match status" value="1"/>
</dbReference>
<dbReference type="PROSITE" id="PS50883">
    <property type="entry name" value="EAL"/>
    <property type="match status" value="1"/>
</dbReference>
<dbReference type="Proteomes" id="UP000613768">
    <property type="component" value="Unassembled WGS sequence"/>
</dbReference>
<dbReference type="SUPFAM" id="SSF55781">
    <property type="entry name" value="GAF domain-like"/>
    <property type="match status" value="2"/>
</dbReference>
<dbReference type="InterPro" id="IPR029787">
    <property type="entry name" value="Nucleotide_cyclase"/>
</dbReference>
<dbReference type="SUPFAM" id="SSF141868">
    <property type="entry name" value="EAL domain-like"/>
    <property type="match status" value="1"/>
</dbReference>
<keyword evidence="5" id="KW-1185">Reference proteome</keyword>
<dbReference type="SUPFAM" id="SSF55073">
    <property type="entry name" value="Nucleotide cyclase"/>
    <property type="match status" value="1"/>
</dbReference>